<gene>
    <name evidence="1" type="ORF">BGW38_000338</name>
</gene>
<organism evidence="1 2">
    <name type="scientific">Lunasporangiospora selenospora</name>
    <dbReference type="NCBI Taxonomy" id="979761"/>
    <lineage>
        <taxon>Eukaryota</taxon>
        <taxon>Fungi</taxon>
        <taxon>Fungi incertae sedis</taxon>
        <taxon>Mucoromycota</taxon>
        <taxon>Mortierellomycotina</taxon>
        <taxon>Mortierellomycetes</taxon>
        <taxon>Mortierellales</taxon>
        <taxon>Mortierellaceae</taxon>
        <taxon>Lunasporangiospora</taxon>
    </lineage>
</organism>
<name>A0A9P6G2K4_9FUNG</name>
<evidence type="ECO:0000313" key="1">
    <source>
        <dbReference type="EMBL" id="KAF9585869.1"/>
    </source>
</evidence>
<protein>
    <submittedName>
        <fullName evidence="1">Uncharacterized protein</fullName>
    </submittedName>
</protein>
<evidence type="ECO:0000313" key="2">
    <source>
        <dbReference type="Proteomes" id="UP000780801"/>
    </source>
</evidence>
<sequence>MAHRKQSSVHEIQSINEFQEQIHIHDRVVIEYYDKLDPGNPLVDANYTRMAESADFTDITFLRVNTAKHPEIKKEARVHRFVPSYQVYYQGQRGRPVKGIKPPNITILVRAAQQGVVEFED</sequence>
<proteinExistence type="predicted"/>
<dbReference type="Gene3D" id="3.40.30.10">
    <property type="entry name" value="Glutaredoxin"/>
    <property type="match status" value="1"/>
</dbReference>
<keyword evidence="2" id="KW-1185">Reference proteome</keyword>
<dbReference type="AlphaFoldDB" id="A0A9P6G2K4"/>
<comment type="caution">
    <text evidence="1">The sequence shown here is derived from an EMBL/GenBank/DDBJ whole genome shotgun (WGS) entry which is preliminary data.</text>
</comment>
<dbReference type="Proteomes" id="UP000780801">
    <property type="component" value="Unassembled WGS sequence"/>
</dbReference>
<dbReference type="EMBL" id="JAABOA010000109">
    <property type="protein sequence ID" value="KAF9585869.1"/>
    <property type="molecule type" value="Genomic_DNA"/>
</dbReference>
<reference evidence="1" key="1">
    <citation type="journal article" date="2020" name="Fungal Divers.">
        <title>Resolving the Mortierellaceae phylogeny through synthesis of multi-gene phylogenetics and phylogenomics.</title>
        <authorList>
            <person name="Vandepol N."/>
            <person name="Liber J."/>
            <person name="Desiro A."/>
            <person name="Na H."/>
            <person name="Kennedy M."/>
            <person name="Barry K."/>
            <person name="Grigoriev I.V."/>
            <person name="Miller A.N."/>
            <person name="O'Donnell K."/>
            <person name="Stajich J.E."/>
            <person name="Bonito G."/>
        </authorList>
    </citation>
    <scope>NUCLEOTIDE SEQUENCE</scope>
    <source>
        <strain evidence="1">KOD1015</strain>
    </source>
</reference>
<accession>A0A9P6G2K4</accession>